<evidence type="ECO:0000313" key="1">
    <source>
        <dbReference type="EMBL" id="EGR31266.1"/>
    </source>
</evidence>
<keyword evidence="2" id="KW-1185">Reference proteome</keyword>
<name>G0QU42_ICHMU</name>
<organism evidence="1 2">
    <name type="scientific">Ichthyophthirius multifiliis</name>
    <name type="common">White spot disease agent</name>
    <name type="synonym">Ich</name>
    <dbReference type="NCBI Taxonomy" id="5932"/>
    <lineage>
        <taxon>Eukaryota</taxon>
        <taxon>Sar</taxon>
        <taxon>Alveolata</taxon>
        <taxon>Ciliophora</taxon>
        <taxon>Intramacronucleata</taxon>
        <taxon>Oligohymenophorea</taxon>
        <taxon>Hymenostomatida</taxon>
        <taxon>Ophryoglenina</taxon>
        <taxon>Ichthyophthirius</taxon>
    </lineage>
</organism>
<dbReference type="RefSeq" id="XP_004034752.1">
    <property type="nucleotide sequence ID" value="XM_004034704.1"/>
</dbReference>
<protein>
    <submittedName>
        <fullName evidence="1">Uncharacterized protein</fullName>
    </submittedName>
</protein>
<accession>G0QU42</accession>
<sequence length="124" mass="15195">MTLKINLVKFISQKIILRILKINIIKFLKVSKKIRQNQKKRIQPHLIKIIHKYKIIQNQFKINLFKSKKKSTNQKTNYKKSLVLKNNLKRYRLLRNIIQIQIKNQKNAYQINQKYKKQNLRQIK</sequence>
<proteinExistence type="predicted"/>
<dbReference type="Proteomes" id="UP000008983">
    <property type="component" value="Unassembled WGS sequence"/>
</dbReference>
<dbReference type="GeneID" id="14907407"/>
<dbReference type="AlphaFoldDB" id="G0QU42"/>
<reference evidence="1 2" key="1">
    <citation type="submission" date="2011-07" db="EMBL/GenBank/DDBJ databases">
        <authorList>
            <person name="Coyne R."/>
            <person name="Brami D."/>
            <person name="Johnson J."/>
            <person name="Hostetler J."/>
            <person name="Hannick L."/>
            <person name="Clark T."/>
            <person name="Cassidy-Hanley D."/>
            <person name="Inman J."/>
        </authorList>
    </citation>
    <scope>NUCLEOTIDE SEQUENCE [LARGE SCALE GENOMIC DNA]</scope>
    <source>
        <strain evidence="1 2">G5</strain>
    </source>
</reference>
<dbReference type="EMBL" id="GL983899">
    <property type="protein sequence ID" value="EGR31266.1"/>
    <property type="molecule type" value="Genomic_DNA"/>
</dbReference>
<gene>
    <name evidence="1" type="ORF">IMG5_114750</name>
</gene>
<evidence type="ECO:0000313" key="2">
    <source>
        <dbReference type="Proteomes" id="UP000008983"/>
    </source>
</evidence>
<dbReference type="InParanoid" id="G0QU42"/>